<dbReference type="Pfam" id="PF07007">
    <property type="entry name" value="LprI"/>
    <property type="match status" value="1"/>
</dbReference>
<gene>
    <name evidence="3" type="ORF">bsdE14_31050</name>
</gene>
<reference evidence="3 4" key="1">
    <citation type="journal article" date="2024" name="Int. J. Syst. Evol. Microbiol.">
        <title>Clostridium omnivorum sp. nov., isolated from anoxic soil under the treatment of reductive soil disinfestation.</title>
        <authorList>
            <person name="Ueki A."/>
            <person name="Tonouchi A."/>
            <person name="Kaku N."/>
            <person name="Honma S."/>
            <person name="Ueki K."/>
        </authorList>
    </citation>
    <scope>NUCLEOTIDE SEQUENCE [LARGE SCALE GENOMIC DNA]</scope>
    <source>
        <strain evidence="3 4">E14</strain>
    </source>
</reference>
<feature type="compositionally biased region" description="Low complexity" evidence="1">
    <location>
        <begin position="251"/>
        <end position="266"/>
    </location>
</feature>
<dbReference type="PROSITE" id="PS51257">
    <property type="entry name" value="PROKAR_LIPOPROTEIN"/>
    <property type="match status" value="1"/>
</dbReference>
<evidence type="ECO:0000259" key="2">
    <source>
        <dbReference type="Pfam" id="PF07007"/>
    </source>
</evidence>
<proteinExistence type="predicted"/>
<dbReference type="Gene3D" id="1.20.1270.180">
    <property type="match status" value="1"/>
</dbReference>
<dbReference type="Proteomes" id="UP001208567">
    <property type="component" value="Unassembled WGS sequence"/>
</dbReference>
<sequence>MNKKILLAIITVPMLLAGCGKSIKDNTAQQNSKESTVVSATNNEDVKATVTSTSSDSKDENTNTKNLAMNAYKAALQNKAEFYSTDNKQDIYLKDFLTNKKLYDTTFKATRFAVLDMDGDKIPEVVLELTAGDHPEFYEILHYMNGKVYGYFKVYRGLEMLKVDGTFWSSGGAYDNECSKLKFNSNAYETDVLGYMKSSQNTKGLSISYFINNKPVSKEAFDSFTKKQNEKKDVDWYELSESNIKTKIADNQSSSNTQSNPSNQGSKKQEYKAKLDKIKLEFKGANSPSATTNDMYQEAYKEYKQWDTALNEIYGVLKTQLSATDMKKLQNEELQWIKDRDAKAKKDAAEMAGGTMEKVLYAGSLAKSTQERCYQLVDKYMK</sequence>
<dbReference type="PANTHER" id="PTHR39176">
    <property type="entry name" value="PERIPLASMIC PROTEIN-RELATED"/>
    <property type="match status" value="1"/>
</dbReference>
<organism evidence="3 4">
    <name type="scientific">Clostridium omnivorum</name>
    <dbReference type="NCBI Taxonomy" id="1604902"/>
    <lineage>
        <taxon>Bacteria</taxon>
        <taxon>Bacillati</taxon>
        <taxon>Bacillota</taxon>
        <taxon>Clostridia</taxon>
        <taxon>Eubacteriales</taxon>
        <taxon>Clostridiaceae</taxon>
        <taxon>Clostridium</taxon>
    </lineage>
</organism>
<dbReference type="PANTHER" id="PTHR39176:SF1">
    <property type="entry name" value="PERIPLASMIC PROTEIN"/>
    <property type="match status" value="1"/>
</dbReference>
<name>A0ABQ5N8U9_9CLOT</name>
<dbReference type="InterPro" id="IPR009739">
    <property type="entry name" value="LprI-like_N"/>
</dbReference>
<feature type="region of interest" description="Disordered" evidence="1">
    <location>
        <begin position="247"/>
        <end position="270"/>
    </location>
</feature>
<feature type="domain" description="Lysozyme inhibitor LprI-like N-terminal" evidence="2">
    <location>
        <begin position="286"/>
        <end position="376"/>
    </location>
</feature>
<dbReference type="EMBL" id="BRXR01000001">
    <property type="protein sequence ID" value="GLC31695.1"/>
    <property type="molecule type" value="Genomic_DNA"/>
</dbReference>
<comment type="caution">
    <text evidence="3">The sequence shown here is derived from an EMBL/GenBank/DDBJ whole genome shotgun (WGS) entry which is preliminary data.</text>
</comment>
<dbReference type="RefSeq" id="WP_264851024.1">
    <property type="nucleotide sequence ID" value="NZ_BRXR01000001.1"/>
</dbReference>
<keyword evidence="4" id="KW-1185">Reference proteome</keyword>
<evidence type="ECO:0000313" key="4">
    <source>
        <dbReference type="Proteomes" id="UP001208567"/>
    </source>
</evidence>
<evidence type="ECO:0000313" key="3">
    <source>
        <dbReference type="EMBL" id="GLC31695.1"/>
    </source>
</evidence>
<accession>A0ABQ5N8U9</accession>
<evidence type="ECO:0000256" key="1">
    <source>
        <dbReference type="SAM" id="MobiDB-lite"/>
    </source>
</evidence>
<protein>
    <recommendedName>
        <fullName evidence="2">Lysozyme inhibitor LprI-like N-terminal domain-containing protein</fullName>
    </recommendedName>
</protein>